<dbReference type="RefSeq" id="WP_155164027.1">
    <property type="nucleotide sequence ID" value="NZ_WNBG01000004.1"/>
</dbReference>
<feature type="transmembrane region" description="Helical" evidence="6">
    <location>
        <begin position="259"/>
        <end position="286"/>
    </location>
</feature>
<dbReference type="InterPro" id="IPR050367">
    <property type="entry name" value="APC_superfamily"/>
</dbReference>
<dbReference type="GO" id="GO:0005886">
    <property type="term" value="C:plasma membrane"/>
    <property type="evidence" value="ECO:0007669"/>
    <property type="project" value="UniProtKB-SubCell"/>
</dbReference>
<dbReference type="PANTHER" id="PTHR42770:SF7">
    <property type="entry name" value="MEMBRANE PROTEIN"/>
    <property type="match status" value="1"/>
</dbReference>
<evidence type="ECO:0000256" key="1">
    <source>
        <dbReference type="ARBA" id="ARBA00004651"/>
    </source>
</evidence>
<dbReference type="PIRSF" id="PIRSF006060">
    <property type="entry name" value="AA_transporter"/>
    <property type="match status" value="1"/>
</dbReference>
<accession>A0A7X3BVR3</accession>
<sequence length="477" mass="51850">MSVDSVKQKNISKTLTLWNFFTIGFGAIIGTGWIFLVGEWIIISGGPIPAMLAFLLGALLLLPIGAVFGELTSALPIDGGVIEYVDRTYGKTVSFITGWLLLLSNIIMCPWETIAVSTLFGTLFGDMFPWLRSIRLYSILGADVYLFPVLIALCLSGFIIRQNLHGPKAAAKAQSFLTKALLAGLLLAIISAFDKGSLANWQPLFLPVNESTAHTQGTSLWTGIFALLTVTPFFYTGFDTIPQQAEEAAQGLDWHKFGRIISLALLSAATFYIICIAAFSSLIPWTSFVKQPLAALACLKHINFNLYFLMLCITVLGALGPMNSFYASSSRILLAMARKKQLPVAFLPSGHTQAIAKSTHILLSTSIVLAPFLGSNMLLPLTNVAALTFMFSCMMVSLACYKMRSSEANLYRPYKVPGGKTGISAACYISFLIIAAMLLPVTSASLSKTEYLLLTGWTALGLLVKSLHLYKKNKDCR</sequence>
<evidence type="ECO:0000313" key="7">
    <source>
        <dbReference type="EMBL" id="MTT76039.1"/>
    </source>
</evidence>
<dbReference type="AlphaFoldDB" id="A0A7X3BVR3"/>
<protein>
    <submittedName>
        <fullName evidence="7">Amino acid permease</fullName>
    </submittedName>
</protein>
<feature type="transmembrane region" description="Helical" evidence="6">
    <location>
        <begin position="379"/>
        <end position="401"/>
    </location>
</feature>
<evidence type="ECO:0000256" key="5">
    <source>
        <dbReference type="ARBA" id="ARBA00023136"/>
    </source>
</evidence>
<comment type="caution">
    <text evidence="7">The sequence shown here is derived from an EMBL/GenBank/DDBJ whole genome shotgun (WGS) entry which is preliminary data.</text>
</comment>
<evidence type="ECO:0000256" key="4">
    <source>
        <dbReference type="ARBA" id="ARBA00022989"/>
    </source>
</evidence>
<feature type="transmembrane region" description="Helical" evidence="6">
    <location>
        <begin position="50"/>
        <end position="69"/>
    </location>
</feature>
<keyword evidence="4 6" id="KW-1133">Transmembrane helix</keyword>
<feature type="transmembrane region" description="Helical" evidence="6">
    <location>
        <begin position="20"/>
        <end position="43"/>
    </location>
</feature>
<keyword evidence="2" id="KW-1003">Cell membrane</keyword>
<reference evidence="9 10" key="1">
    <citation type="journal article" date="2019" name="Nat. Med.">
        <title>A library of human gut bacterial isolates paired with longitudinal multiomics data enables mechanistic microbiome research.</title>
        <authorList>
            <person name="Poyet M."/>
            <person name="Groussin M."/>
            <person name="Gibbons S.M."/>
            <person name="Avila-Pacheco J."/>
            <person name="Jiang X."/>
            <person name="Kearney S.M."/>
            <person name="Perrotta A.R."/>
            <person name="Berdy B."/>
            <person name="Zhao S."/>
            <person name="Lieberman T.D."/>
            <person name="Swanson P.K."/>
            <person name="Smith M."/>
            <person name="Roesemann S."/>
            <person name="Alexander J.E."/>
            <person name="Rich S.A."/>
            <person name="Livny J."/>
            <person name="Vlamakis H."/>
            <person name="Clish C."/>
            <person name="Bullock K."/>
            <person name="Deik A."/>
            <person name="Scott J."/>
            <person name="Pierce K.A."/>
            <person name="Xavier R.J."/>
            <person name="Alm E.J."/>
        </authorList>
    </citation>
    <scope>NUCLEOTIDE SEQUENCE [LARGE SCALE GENOMIC DNA]</scope>
    <source>
        <strain evidence="7 10">BIOML-A13</strain>
        <strain evidence="8 9">BIOML-A3</strain>
    </source>
</reference>
<organism evidence="7 10">
    <name type="scientific">Phascolarctobacterium faecium</name>
    <dbReference type="NCBI Taxonomy" id="33025"/>
    <lineage>
        <taxon>Bacteria</taxon>
        <taxon>Bacillati</taxon>
        <taxon>Bacillota</taxon>
        <taxon>Negativicutes</taxon>
        <taxon>Acidaminococcales</taxon>
        <taxon>Acidaminococcaceae</taxon>
        <taxon>Phascolarctobacterium</taxon>
    </lineage>
</organism>
<gene>
    <name evidence="7" type="ORF">GMD11_07170</name>
    <name evidence="8" type="ORF">GMD18_06820</name>
</gene>
<keyword evidence="3 6" id="KW-0812">Transmembrane</keyword>
<feature type="transmembrane region" description="Helical" evidence="6">
    <location>
        <begin position="422"/>
        <end position="439"/>
    </location>
</feature>
<keyword evidence="9" id="KW-1185">Reference proteome</keyword>
<dbReference type="GO" id="GO:0022857">
    <property type="term" value="F:transmembrane transporter activity"/>
    <property type="evidence" value="ECO:0007669"/>
    <property type="project" value="InterPro"/>
</dbReference>
<dbReference type="Proteomes" id="UP000443070">
    <property type="component" value="Unassembled WGS sequence"/>
</dbReference>
<evidence type="ECO:0000313" key="10">
    <source>
        <dbReference type="Proteomes" id="UP000484547"/>
    </source>
</evidence>
<evidence type="ECO:0000313" key="9">
    <source>
        <dbReference type="Proteomes" id="UP000443070"/>
    </source>
</evidence>
<dbReference type="Pfam" id="PF13520">
    <property type="entry name" value="AA_permease_2"/>
    <property type="match status" value="1"/>
</dbReference>
<name>A0A7X3BVR3_9FIRM</name>
<feature type="transmembrane region" description="Helical" evidence="6">
    <location>
        <begin position="451"/>
        <end position="470"/>
    </location>
</feature>
<dbReference type="Proteomes" id="UP000484547">
    <property type="component" value="Unassembled WGS sequence"/>
</dbReference>
<comment type="subcellular location">
    <subcellularLocation>
        <location evidence="1">Cell membrane</location>
        <topology evidence="1">Multi-pass membrane protein</topology>
    </subcellularLocation>
</comment>
<proteinExistence type="predicted"/>
<evidence type="ECO:0000256" key="2">
    <source>
        <dbReference type="ARBA" id="ARBA00022475"/>
    </source>
</evidence>
<dbReference type="EMBL" id="WNBW01000004">
    <property type="protein sequence ID" value="MTU04102.1"/>
    <property type="molecule type" value="Genomic_DNA"/>
</dbReference>
<feature type="transmembrane region" description="Helical" evidence="6">
    <location>
        <begin position="218"/>
        <end position="238"/>
    </location>
</feature>
<feature type="transmembrane region" description="Helical" evidence="6">
    <location>
        <begin position="89"/>
        <end position="107"/>
    </location>
</feature>
<dbReference type="InterPro" id="IPR002293">
    <property type="entry name" value="AA/rel_permease1"/>
</dbReference>
<evidence type="ECO:0000313" key="8">
    <source>
        <dbReference type="EMBL" id="MTU04102.1"/>
    </source>
</evidence>
<dbReference type="PANTHER" id="PTHR42770">
    <property type="entry name" value="AMINO ACID TRANSPORTER-RELATED"/>
    <property type="match status" value="1"/>
</dbReference>
<evidence type="ECO:0000256" key="6">
    <source>
        <dbReference type="SAM" id="Phobius"/>
    </source>
</evidence>
<dbReference type="OrthoDB" id="178667at2"/>
<evidence type="ECO:0000256" key="3">
    <source>
        <dbReference type="ARBA" id="ARBA00022692"/>
    </source>
</evidence>
<feature type="transmembrane region" description="Helical" evidence="6">
    <location>
        <begin position="306"/>
        <end position="334"/>
    </location>
</feature>
<dbReference type="EMBL" id="WNBM01000004">
    <property type="protein sequence ID" value="MTT76039.1"/>
    <property type="molecule type" value="Genomic_DNA"/>
</dbReference>
<keyword evidence="5 6" id="KW-0472">Membrane</keyword>
<dbReference type="Gene3D" id="1.20.1740.10">
    <property type="entry name" value="Amino acid/polyamine transporter I"/>
    <property type="match status" value="1"/>
</dbReference>
<feature type="transmembrane region" description="Helical" evidence="6">
    <location>
        <begin position="137"/>
        <end position="160"/>
    </location>
</feature>